<dbReference type="InterPro" id="IPR003859">
    <property type="entry name" value="Galactosyl_T"/>
</dbReference>
<dbReference type="Proteomes" id="UP000607559">
    <property type="component" value="Unassembled WGS sequence"/>
</dbReference>
<evidence type="ECO:0008006" key="15">
    <source>
        <dbReference type="Google" id="ProtNLM"/>
    </source>
</evidence>
<evidence type="ECO:0000256" key="2">
    <source>
        <dbReference type="ARBA" id="ARBA00004922"/>
    </source>
</evidence>
<comment type="similarity">
    <text evidence="3">Belongs to the glycosyltransferase 7 family.</text>
</comment>
<comment type="caution">
    <text evidence="13">The sequence shown here is derived from an EMBL/GenBank/DDBJ whole genome shotgun (WGS) entry which is preliminary data.</text>
</comment>
<dbReference type="Gene3D" id="3.90.550.10">
    <property type="entry name" value="Spore Coat Polysaccharide Biosynthesis Protein SpsA, Chain A"/>
    <property type="match status" value="1"/>
</dbReference>
<keyword evidence="14" id="KW-1185">Reference proteome</keyword>
<evidence type="ECO:0000259" key="12">
    <source>
        <dbReference type="Pfam" id="PF13733"/>
    </source>
</evidence>
<dbReference type="GO" id="GO:0008378">
    <property type="term" value="F:galactosyltransferase activity"/>
    <property type="evidence" value="ECO:0007669"/>
    <property type="project" value="TreeGrafter"/>
</dbReference>
<keyword evidence="9" id="KW-0472">Membrane</keyword>
<evidence type="ECO:0000259" key="11">
    <source>
        <dbReference type="Pfam" id="PF02709"/>
    </source>
</evidence>
<evidence type="ECO:0000256" key="5">
    <source>
        <dbReference type="ARBA" id="ARBA00022679"/>
    </source>
</evidence>
<dbReference type="InterPro" id="IPR027995">
    <property type="entry name" value="Galactosyl_T_N"/>
</dbReference>
<comment type="pathway">
    <text evidence="2">Protein modification; protein glycosylation.</text>
</comment>
<evidence type="ECO:0000256" key="10">
    <source>
        <dbReference type="ARBA" id="ARBA00023180"/>
    </source>
</evidence>
<sequence>MISLDYKLAFIIPYRDREEHLAMFVPHYRNLFPDADIYVVHQLGKAPFNKGMLFNIGFLYVEQRADAFDLSDVDMLAVEGHVDYSFPRAATHLASAASQFGYKMPYPIYFGGHVLVTAEQMRSVNGFYNDYPGYGCEDDSFYRSFVNKGLPVDRRYGRYESLPHNRHVDHDEHLMDLFNRNWEHFKSVPRDYSNGITSCKYDIAAVHQLEGYTQLDVNI</sequence>
<dbReference type="InterPro" id="IPR029044">
    <property type="entry name" value="Nucleotide-diphossugar_trans"/>
</dbReference>
<evidence type="ECO:0000256" key="1">
    <source>
        <dbReference type="ARBA" id="ARBA00004606"/>
    </source>
</evidence>
<dbReference type="EMBL" id="BMJC01000012">
    <property type="protein sequence ID" value="GGB26494.1"/>
    <property type="molecule type" value="Genomic_DNA"/>
</dbReference>
<proteinExistence type="inferred from homology"/>
<organism evidence="13 14">
    <name type="scientific">Puia dinghuensis</name>
    <dbReference type="NCBI Taxonomy" id="1792502"/>
    <lineage>
        <taxon>Bacteria</taxon>
        <taxon>Pseudomonadati</taxon>
        <taxon>Bacteroidota</taxon>
        <taxon>Chitinophagia</taxon>
        <taxon>Chitinophagales</taxon>
        <taxon>Chitinophagaceae</taxon>
        <taxon>Puia</taxon>
    </lineage>
</organism>
<dbReference type="UniPathway" id="UPA00378"/>
<dbReference type="GO" id="GO:0005975">
    <property type="term" value="P:carbohydrate metabolic process"/>
    <property type="evidence" value="ECO:0007669"/>
    <property type="project" value="InterPro"/>
</dbReference>
<evidence type="ECO:0000256" key="6">
    <source>
        <dbReference type="ARBA" id="ARBA00022692"/>
    </source>
</evidence>
<feature type="domain" description="Galactosyltransferase N-terminal" evidence="12">
    <location>
        <begin position="6"/>
        <end position="84"/>
    </location>
</feature>
<evidence type="ECO:0000256" key="3">
    <source>
        <dbReference type="ARBA" id="ARBA00005735"/>
    </source>
</evidence>
<feature type="domain" description="Galactosyltransferase C-terminal" evidence="11">
    <location>
        <begin position="91"/>
        <end position="164"/>
    </location>
</feature>
<reference evidence="13" key="1">
    <citation type="journal article" date="2014" name="Int. J. Syst. Evol. Microbiol.">
        <title>Complete genome sequence of Corynebacterium casei LMG S-19264T (=DSM 44701T), isolated from a smear-ripened cheese.</title>
        <authorList>
            <consortium name="US DOE Joint Genome Institute (JGI-PGF)"/>
            <person name="Walter F."/>
            <person name="Albersmeier A."/>
            <person name="Kalinowski J."/>
            <person name="Ruckert C."/>
        </authorList>
    </citation>
    <scope>NUCLEOTIDE SEQUENCE</scope>
    <source>
        <strain evidence="13">CGMCC 1.15448</strain>
    </source>
</reference>
<dbReference type="InterPro" id="IPR027791">
    <property type="entry name" value="Galactosyl_T_C"/>
</dbReference>
<dbReference type="AlphaFoldDB" id="A0A8J2UJL0"/>
<dbReference type="GO" id="GO:0016020">
    <property type="term" value="C:membrane"/>
    <property type="evidence" value="ECO:0007669"/>
    <property type="project" value="UniProtKB-SubCell"/>
</dbReference>
<reference evidence="13" key="2">
    <citation type="submission" date="2020-09" db="EMBL/GenBank/DDBJ databases">
        <authorList>
            <person name="Sun Q."/>
            <person name="Zhou Y."/>
        </authorList>
    </citation>
    <scope>NUCLEOTIDE SEQUENCE</scope>
    <source>
        <strain evidence="13">CGMCC 1.15448</strain>
    </source>
</reference>
<evidence type="ECO:0000256" key="7">
    <source>
        <dbReference type="ARBA" id="ARBA00022968"/>
    </source>
</evidence>
<name>A0A8J2UJL0_9BACT</name>
<keyword evidence="8" id="KW-1133">Transmembrane helix</keyword>
<dbReference type="PANTHER" id="PTHR19300:SF57">
    <property type="entry name" value="BETA-1,4-N-ACETYLGALACTOSAMINYLTRANSFERASE"/>
    <property type="match status" value="1"/>
</dbReference>
<dbReference type="RefSeq" id="WP_188938371.1">
    <property type="nucleotide sequence ID" value="NZ_BMJC01000012.1"/>
</dbReference>
<dbReference type="Pfam" id="PF13733">
    <property type="entry name" value="Glyco_transf_7N"/>
    <property type="match status" value="1"/>
</dbReference>
<evidence type="ECO:0000256" key="9">
    <source>
        <dbReference type="ARBA" id="ARBA00023136"/>
    </source>
</evidence>
<keyword evidence="5" id="KW-0808">Transferase</keyword>
<comment type="subcellular location">
    <subcellularLocation>
        <location evidence="1">Membrane</location>
        <topology evidence="1">Single-pass type II membrane protein</topology>
    </subcellularLocation>
</comment>
<keyword evidence="7" id="KW-0735">Signal-anchor</keyword>
<evidence type="ECO:0000313" key="13">
    <source>
        <dbReference type="EMBL" id="GGB26494.1"/>
    </source>
</evidence>
<gene>
    <name evidence="13" type="ORF">GCM10011511_58030</name>
</gene>
<evidence type="ECO:0000313" key="14">
    <source>
        <dbReference type="Proteomes" id="UP000607559"/>
    </source>
</evidence>
<dbReference type="PRINTS" id="PR02050">
    <property type="entry name" value="B14GALTRFASE"/>
</dbReference>
<dbReference type="PANTHER" id="PTHR19300">
    <property type="entry name" value="BETA-1,4-GALACTOSYLTRANSFERASE"/>
    <property type="match status" value="1"/>
</dbReference>
<keyword evidence="6" id="KW-0812">Transmembrane</keyword>
<dbReference type="SUPFAM" id="SSF53448">
    <property type="entry name" value="Nucleotide-diphospho-sugar transferases"/>
    <property type="match status" value="1"/>
</dbReference>
<dbReference type="Pfam" id="PF02709">
    <property type="entry name" value="Glyco_transf_7C"/>
    <property type="match status" value="1"/>
</dbReference>
<keyword evidence="10" id="KW-0325">Glycoprotein</keyword>
<evidence type="ECO:0000256" key="8">
    <source>
        <dbReference type="ARBA" id="ARBA00022989"/>
    </source>
</evidence>
<keyword evidence="4" id="KW-0328">Glycosyltransferase</keyword>
<evidence type="ECO:0000256" key="4">
    <source>
        <dbReference type="ARBA" id="ARBA00022676"/>
    </source>
</evidence>
<accession>A0A8J2UJL0</accession>
<protein>
    <recommendedName>
        <fullName evidence="15">Galactosyltransferase C-terminal domain-containing protein</fullName>
    </recommendedName>
</protein>